<dbReference type="RefSeq" id="WP_380692404.1">
    <property type="nucleotide sequence ID" value="NZ_JBHRYR010000002.1"/>
</dbReference>
<dbReference type="Pfam" id="PF00392">
    <property type="entry name" value="GntR"/>
    <property type="match status" value="1"/>
</dbReference>
<name>A0ABV7ZRV8_9GAMM</name>
<organism evidence="5 6">
    <name type="scientific">Saccharospirillum mangrovi</name>
    <dbReference type="NCBI Taxonomy" id="2161747"/>
    <lineage>
        <taxon>Bacteria</taxon>
        <taxon>Pseudomonadati</taxon>
        <taxon>Pseudomonadota</taxon>
        <taxon>Gammaproteobacteria</taxon>
        <taxon>Oceanospirillales</taxon>
        <taxon>Saccharospirillaceae</taxon>
        <taxon>Saccharospirillum</taxon>
    </lineage>
</organism>
<keyword evidence="6" id="KW-1185">Reference proteome</keyword>
<evidence type="ECO:0000259" key="4">
    <source>
        <dbReference type="PROSITE" id="PS50949"/>
    </source>
</evidence>
<evidence type="ECO:0000256" key="2">
    <source>
        <dbReference type="ARBA" id="ARBA00023125"/>
    </source>
</evidence>
<dbReference type="InterPro" id="IPR011711">
    <property type="entry name" value="GntR_C"/>
</dbReference>
<feature type="domain" description="HTH gntR-type" evidence="4">
    <location>
        <begin position="2"/>
        <end position="69"/>
    </location>
</feature>
<sequence>MSNVSHLAVTNLRRLISDGHLAPGQKLREVQIADMLGVSRTPIRLAFRTLEQEGLLERSGKQGFVVRAFSLDDVLCGLEVRGVLEGLAARRLAERGLPDAIREGLQECLNDGEALFARAERSAEGIDVWADLNARFHSLIVEGADSRPIADAIARNKHLPFASSDSIMFDVDHLDKEFRKLQLAHMQHQLVFQALVHGEGARAEMLMREHAYIGVRYSSLFGLPDRHSA</sequence>
<reference evidence="6" key="1">
    <citation type="journal article" date="2019" name="Int. J. Syst. Evol. Microbiol.">
        <title>The Global Catalogue of Microorganisms (GCM) 10K type strain sequencing project: providing services to taxonomists for standard genome sequencing and annotation.</title>
        <authorList>
            <consortium name="The Broad Institute Genomics Platform"/>
            <consortium name="The Broad Institute Genome Sequencing Center for Infectious Disease"/>
            <person name="Wu L."/>
            <person name="Ma J."/>
        </authorList>
    </citation>
    <scope>NUCLEOTIDE SEQUENCE [LARGE SCALE GENOMIC DNA]</scope>
    <source>
        <strain evidence="6">IBRC 10765</strain>
    </source>
</reference>
<dbReference type="Pfam" id="PF07729">
    <property type="entry name" value="FCD"/>
    <property type="match status" value="1"/>
</dbReference>
<dbReference type="InterPro" id="IPR036388">
    <property type="entry name" value="WH-like_DNA-bd_sf"/>
</dbReference>
<gene>
    <name evidence="5" type="ORF">ACFOOG_00440</name>
</gene>
<evidence type="ECO:0000313" key="6">
    <source>
        <dbReference type="Proteomes" id="UP001595617"/>
    </source>
</evidence>
<dbReference type="InterPro" id="IPR036390">
    <property type="entry name" value="WH_DNA-bd_sf"/>
</dbReference>
<dbReference type="SUPFAM" id="SSF48008">
    <property type="entry name" value="GntR ligand-binding domain-like"/>
    <property type="match status" value="1"/>
</dbReference>
<comment type="caution">
    <text evidence="5">The sequence shown here is derived from an EMBL/GenBank/DDBJ whole genome shotgun (WGS) entry which is preliminary data.</text>
</comment>
<dbReference type="SUPFAM" id="SSF46785">
    <property type="entry name" value="Winged helix' DNA-binding domain"/>
    <property type="match status" value="1"/>
</dbReference>
<protein>
    <submittedName>
        <fullName evidence="5">GntR family transcriptional regulator</fullName>
    </submittedName>
</protein>
<evidence type="ECO:0000313" key="5">
    <source>
        <dbReference type="EMBL" id="MFC3851283.1"/>
    </source>
</evidence>
<keyword evidence="1" id="KW-0805">Transcription regulation</keyword>
<dbReference type="SMART" id="SM00895">
    <property type="entry name" value="FCD"/>
    <property type="match status" value="1"/>
</dbReference>
<evidence type="ECO:0000256" key="1">
    <source>
        <dbReference type="ARBA" id="ARBA00023015"/>
    </source>
</evidence>
<keyword evidence="2" id="KW-0238">DNA-binding</keyword>
<dbReference type="PROSITE" id="PS50949">
    <property type="entry name" value="HTH_GNTR"/>
    <property type="match status" value="1"/>
</dbReference>
<dbReference type="InterPro" id="IPR000524">
    <property type="entry name" value="Tscrpt_reg_HTH_GntR"/>
</dbReference>
<dbReference type="SMART" id="SM00345">
    <property type="entry name" value="HTH_GNTR"/>
    <property type="match status" value="1"/>
</dbReference>
<dbReference type="PANTHER" id="PTHR43537:SF51">
    <property type="entry name" value="HTH-TYPE TRANSCRIPTIONAL REGULATOR LGOR-RELATED"/>
    <property type="match status" value="1"/>
</dbReference>
<dbReference type="EMBL" id="JBHRYR010000002">
    <property type="protein sequence ID" value="MFC3851283.1"/>
    <property type="molecule type" value="Genomic_DNA"/>
</dbReference>
<dbReference type="Proteomes" id="UP001595617">
    <property type="component" value="Unassembled WGS sequence"/>
</dbReference>
<dbReference type="PANTHER" id="PTHR43537">
    <property type="entry name" value="TRANSCRIPTIONAL REGULATOR, GNTR FAMILY"/>
    <property type="match status" value="1"/>
</dbReference>
<dbReference type="Gene3D" id="1.10.10.10">
    <property type="entry name" value="Winged helix-like DNA-binding domain superfamily/Winged helix DNA-binding domain"/>
    <property type="match status" value="1"/>
</dbReference>
<keyword evidence="3" id="KW-0804">Transcription</keyword>
<dbReference type="Gene3D" id="1.20.120.530">
    <property type="entry name" value="GntR ligand-binding domain-like"/>
    <property type="match status" value="1"/>
</dbReference>
<evidence type="ECO:0000256" key="3">
    <source>
        <dbReference type="ARBA" id="ARBA00023163"/>
    </source>
</evidence>
<proteinExistence type="predicted"/>
<accession>A0ABV7ZRV8</accession>
<dbReference type="CDD" id="cd07377">
    <property type="entry name" value="WHTH_GntR"/>
    <property type="match status" value="1"/>
</dbReference>
<dbReference type="InterPro" id="IPR008920">
    <property type="entry name" value="TF_FadR/GntR_C"/>
</dbReference>